<organism evidence="2 3">
    <name type="scientific">Clostridium aciditolerans</name>
    <dbReference type="NCBI Taxonomy" id="339861"/>
    <lineage>
        <taxon>Bacteria</taxon>
        <taxon>Bacillati</taxon>
        <taxon>Bacillota</taxon>
        <taxon>Clostridia</taxon>
        <taxon>Eubacteriales</taxon>
        <taxon>Clostridiaceae</taxon>
        <taxon>Clostridium</taxon>
    </lineage>
</organism>
<name>A0A934I153_9CLOT</name>
<sequence>MNNEVSYCLDKSLRLDIIKVKNVIFSQLNNPQIFLFGSIAKGCYSKYSDIDILILIDSNKSVKELRLLKHSIEDAIEDVDVYRKVDIKLYNKNRYNELCKEPGFEKSILENLVDIRSW</sequence>
<gene>
    <name evidence="2" type="ORF">I6U51_19605</name>
</gene>
<dbReference type="EMBL" id="JAEEGB010000035">
    <property type="protein sequence ID" value="MBI6874882.1"/>
    <property type="molecule type" value="Genomic_DNA"/>
</dbReference>
<dbReference type="PANTHER" id="PTHR43449:SF1">
    <property type="entry name" value="POLYMERASE BETA NUCLEOTIDYLTRANSFERASE DOMAIN-CONTAINING PROTEIN"/>
    <property type="match status" value="1"/>
</dbReference>
<evidence type="ECO:0000313" key="2">
    <source>
        <dbReference type="EMBL" id="MBI6874882.1"/>
    </source>
</evidence>
<evidence type="ECO:0000313" key="3">
    <source>
        <dbReference type="Proteomes" id="UP000622687"/>
    </source>
</evidence>
<dbReference type="RefSeq" id="WP_211144256.1">
    <property type="nucleotide sequence ID" value="NZ_JAEEGB010000035.1"/>
</dbReference>
<dbReference type="Proteomes" id="UP000622687">
    <property type="component" value="Unassembled WGS sequence"/>
</dbReference>
<dbReference type="CDD" id="cd05403">
    <property type="entry name" value="NT_KNTase_like"/>
    <property type="match status" value="1"/>
</dbReference>
<reference evidence="2" key="1">
    <citation type="submission" date="2020-12" db="EMBL/GenBank/DDBJ databases">
        <title>Clostridium thailandense sp. nov., a novel acetogenic bacterium isolated from peat land soil in Thailand.</title>
        <authorList>
            <person name="Chaikitkaew S."/>
            <person name="Birkeland N.K."/>
        </authorList>
    </citation>
    <scope>NUCLEOTIDE SEQUENCE</scope>
    <source>
        <strain evidence="2">DSM 17425</strain>
    </source>
</reference>
<dbReference type="GO" id="GO:0016779">
    <property type="term" value="F:nucleotidyltransferase activity"/>
    <property type="evidence" value="ECO:0007669"/>
    <property type="project" value="InterPro"/>
</dbReference>
<dbReference type="Pfam" id="PF01909">
    <property type="entry name" value="NTP_transf_2"/>
    <property type="match status" value="1"/>
</dbReference>
<feature type="domain" description="Polymerase nucleotidyl transferase" evidence="1">
    <location>
        <begin position="25"/>
        <end position="113"/>
    </location>
</feature>
<comment type="caution">
    <text evidence="2">The sequence shown here is derived from an EMBL/GenBank/DDBJ whole genome shotgun (WGS) entry which is preliminary data.</text>
</comment>
<dbReference type="AlphaFoldDB" id="A0A934I153"/>
<dbReference type="SUPFAM" id="SSF81301">
    <property type="entry name" value="Nucleotidyltransferase"/>
    <property type="match status" value="1"/>
</dbReference>
<dbReference type="Gene3D" id="3.30.460.10">
    <property type="entry name" value="Beta Polymerase, domain 2"/>
    <property type="match status" value="1"/>
</dbReference>
<evidence type="ECO:0000259" key="1">
    <source>
        <dbReference type="Pfam" id="PF01909"/>
    </source>
</evidence>
<keyword evidence="3" id="KW-1185">Reference proteome</keyword>
<dbReference type="InterPro" id="IPR043519">
    <property type="entry name" value="NT_sf"/>
</dbReference>
<proteinExistence type="predicted"/>
<accession>A0A934I153</accession>
<dbReference type="InterPro" id="IPR002934">
    <property type="entry name" value="Polymerase_NTP_transf_dom"/>
</dbReference>
<protein>
    <submittedName>
        <fullName evidence="2">Nucleotidyltransferase domain-containing protein</fullName>
    </submittedName>
</protein>
<dbReference type="PANTHER" id="PTHR43449">
    <property type="entry name" value="NUCLEOTIDYLTRANSFERASE"/>
    <property type="match status" value="1"/>
</dbReference>